<dbReference type="AlphaFoldDB" id="A0A1H0WMW7"/>
<sequence>MRTEPCVLNQTATWYRDAMAWPVEVTDGLVILPLGQGTVAFDVPGNRAAPVRKRLEQDGFCTPAVLLMSAQRCHVMFLAEADHAVLGQYQMPEHVRYLCAPAVLPLPILRSPMSQHHWWFSEPDPARRWLHSAAAVLAAINAETPPQQRSHMDTRRRPPVRI</sequence>
<dbReference type="EMBL" id="FNJB01000025">
    <property type="protein sequence ID" value="SDP92054.1"/>
    <property type="molecule type" value="Genomic_DNA"/>
</dbReference>
<evidence type="ECO:0000313" key="2">
    <source>
        <dbReference type="EMBL" id="SDP92054.1"/>
    </source>
</evidence>
<organism evidence="2 3">
    <name type="scientific">Actinokineospora alba</name>
    <dbReference type="NCBI Taxonomy" id="504798"/>
    <lineage>
        <taxon>Bacteria</taxon>
        <taxon>Bacillati</taxon>
        <taxon>Actinomycetota</taxon>
        <taxon>Actinomycetes</taxon>
        <taxon>Pseudonocardiales</taxon>
        <taxon>Pseudonocardiaceae</taxon>
        <taxon>Actinokineospora</taxon>
    </lineage>
</organism>
<evidence type="ECO:0000313" key="3">
    <source>
        <dbReference type="Proteomes" id="UP000199651"/>
    </source>
</evidence>
<evidence type="ECO:0008006" key="4">
    <source>
        <dbReference type="Google" id="ProtNLM"/>
    </source>
</evidence>
<dbReference type="OrthoDB" id="3700172at2"/>
<feature type="region of interest" description="Disordered" evidence="1">
    <location>
        <begin position="142"/>
        <end position="162"/>
    </location>
</feature>
<keyword evidence="3" id="KW-1185">Reference proteome</keyword>
<evidence type="ECO:0000256" key="1">
    <source>
        <dbReference type="SAM" id="MobiDB-lite"/>
    </source>
</evidence>
<dbReference type="Proteomes" id="UP000199651">
    <property type="component" value="Unassembled WGS sequence"/>
</dbReference>
<proteinExistence type="predicted"/>
<reference evidence="3" key="1">
    <citation type="submission" date="2016-10" db="EMBL/GenBank/DDBJ databases">
        <authorList>
            <person name="Varghese N."/>
            <person name="Submissions S."/>
        </authorList>
    </citation>
    <scope>NUCLEOTIDE SEQUENCE [LARGE SCALE GENOMIC DNA]</scope>
    <source>
        <strain evidence="3">IBRC-M 10655</strain>
    </source>
</reference>
<dbReference type="RefSeq" id="WP_133794400.1">
    <property type="nucleotide sequence ID" value="NZ_FNDV01000019.1"/>
</dbReference>
<protein>
    <recommendedName>
        <fullName evidence="4">Bifunctional DNA primase/polymerase, N-terminal</fullName>
    </recommendedName>
</protein>
<name>A0A1H0WMW7_9PSEU</name>
<gene>
    <name evidence="2" type="ORF">SAMN05192558_12523</name>
</gene>
<accession>A0A1H0WMW7</accession>